<sequence length="229" mass="26039">MKMKVVELDNNSSLSPKQQQKKKHKPINFTNYNSNININNNNNKSSYLSSSAAKERIEKESKRIQEKSLRNRQAKIQSLLLAGVGDGITGVSSRKKSLNESYDKWNKQGTSFIVDNTKKNLKAKNSTTTGITSPTTMKKKKMKLKKENLAVMTTTINERQFEVGDRVMKKVKDKITAQIITHGPYVIINYLASIDGDHTEDKVIIQKTKSFTPVYETVFVTKVVPYKEY</sequence>
<evidence type="ECO:0000256" key="1">
    <source>
        <dbReference type="SAM" id="MobiDB-lite"/>
    </source>
</evidence>
<dbReference type="KEGG" id="fcy:FRACYDRAFT_249249"/>
<evidence type="ECO:0000313" key="2">
    <source>
        <dbReference type="EMBL" id="OEU08905.1"/>
    </source>
</evidence>
<feature type="region of interest" description="Disordered" evidence="1">
    <location>
        <begin position="1"/>
        <end position="26"/>
    </location>
</feature>
<name>A0A1E7ESS9_9STRA</name>
<protein>
    <submittedName>
        <fullName evidence="2">Uncharacterized protein</fullName>
    </submittedName>
</protein>
<organism evidence="2 3">
    <name type="scientific">Fragilariopsis cylindrus CCMP1102</name>
    <dbReference type="NCBI Taxonomy" id="635003"/>
    <lineage>
        <taxon>Eukaryota</taxon>
        <taxon>Sar</taxon>
        <taxon>Stramenopiles</taxon>
        <taxon>Ochrophyta</taxon>
        <taxon>Bacillariophyta</taxon>
        <taxon>Bacillariophyceae</taxon>
        <taxon>Bacillariophycidae</taxon>
        <taxon>Bacillariales</taxon>
        <taxon>Bacillariaceae</taxon>
        <taxon>Fragilariopsis</taxon>
    </lineage>
</organism>
<evidence type="ECO:0000313" key="3">
    <source>
        <dbReference type="Proteomes" id="UP000095751"/>
    </source>
</evidence>
<dbReference type="EMBL" id="KV784378">
    <property type="protein sequence ID" value="OEU08905.1"/>
    <property type="molecule type" value="Genomic_DNA"/>
</dbReference>
<accession>A0A1E7ESS9</accession>
<proteinExistence type="predicted"/>
<dbReference type="AlphaFoldDB" id="A0A1E7ESS9"/>
<keyword evidence="3" id="KW-1185">Reference proteome</keyword>
<gene>
    <name evidence="2" type="ORF">FRACYDRAFT_249249</name>
</gene>
<reference evidence="2 3" key="1">
    <citation type="submission" date="2016-09" db="EMBL/GenBank/DDBJ databases">
        <title>Extensive genetic diversity and differential bi-allelic expression allows diatom success in the polar Southern Ocean.</title>
        <authorList>
            <consortium name="DOE Joint Genome Institute"/>
            <person name="Mock T."/>
            <person name="Otillar R.P."/>
            <person name="Strauss J."/>
            <person name="Dupont C."/>
            <person name="Frickenhaus S."/>
            <person name="Maumus F."/>
            <person name="Mcmullan M."/>
            <person name="Sanges R."/>
            <person name="Schmutz J."/>
            <person name="Toseland A."/>
            <person name="Valas R."/>
            <person name="Veluchamy A."/>
            <person name="Ward B.J."/>
            <person name="Allen A."/>
            <person name="Barry K."/>
            <person name="Falciatore A."/>
            <person name="Ferrante M."/>
            <person name="Fortunato A.E."/>
            <person name="Gloeckner G."/>
            <person name="Gruber A."/>
            <person name="Hipkin R."/>
            <person name="Janech M."/>
            <person name="Kroth P."/>
            <person name="Leese F."/>
            <person name="Lindquist E."/>
            <person name="Lyon B.R."/>
            <person name="Martin J."/>
            <person name="Mayer C."/>
            <person name="Parker M."/>
            <person name="Quesneville H."/>
            <person name="Raymond J."/>
            <person name="Uhlig C."/>
            <person name="Valentin K.U."/>
            <person name="Worden A.Z."/>
            <person name="Armbrust E.V."/>
            <person name="Bowler C."/>
            <person name="Green B."/>
            <person name="Moulton V."/>
            <person name="Van Oosterhout C."/>
            <person name="Grigoriev I."/>
        </authorList>
    </citation>
    <scope>NUCLEOTIDE SEQUENCE [LARGE SCALE GENOMIC DNA]</scope>
    <source>
        <strain evidence="2 3">CCMP1102</strain>
    </source>
</reference>
<dbReference type="Proteomes" id="UP000095751">
    <property type="component" value="Unassembled WGS sequence"/>
</dbReference>
<dbReference type="InParanoid" id="A0A1E7ESS9"/>